<accession>B6IMZ6</accession>
<reference evidence="2 3" key="1">
    <citation type="journal article" date="2010" name="BMC Genomics">
        <title>Metabolic flexibility revealed in the genome of the cyst-forming alpha-1 proteobacterium Rhodospirillum centenum.</title>
        <authorList>
            <person name="Lu Y.K."/>
            <person name="Marden J."/>
            <person name="Han M."/>
            <person name="Swingley W.D."/>
            <person name="Mastrian S.D."/>
            <person name="Chowdhury S.R."/>
            <person name="Hao J."/>
            <person name="Helmy T."/>
            <person name="Kim S."/>
            <person name="Kurdoglu A.A."/>
            <person name="Matthies H.J."/>
            <person name="Rollo D."/>
            <person name="Stothard P."/>
            <person name="Blankenship R.E."/>
            <person name="Bauer C.E."/>
            <person name="Touchman J.W."/>
        </authorList>
    </citation>
    <scope>NUCLEOTIDE SEQUENCE [LARGE SCALE GENOMIC DNA]</scope>
    <source>
        <strain evidence="3">ATCC 51521 / SW</strain>
    </source>
</reference>
<dbReference type="RefSeq" id="WP_012566679.1">
    <property type="nucleotide sequence ID" value="NC_011420.2"/>
</dbReference>
<proteinExistence type="predicted"/>
<keyword evidence="3" id="KW-1185">Reference proteome</keyword>
<dbReference type="OrthoDB" id="9816412at2"/>
<dbReference type="eggNOG" id="COG4388">
    <property type="taxonomic scope" value="Bacteria"/>
</dbReference>
<dbReference type="EMBL" id="CP000613">
    <property type="protein sequence ID" value="ACI98893.1"/>
    <property type="molecule type" value="Genomic_DNA"/>
</dbReference>
<dbReference type="HOGENOM" id="CLU_058178_1_0_5"/>
<name>B6IMZ6_RHOCS</name>
<dbReference type="AlphaFoldDB" id="B6IMZ6"/>
<feature type="coiled-coil region" evidence="1">
    <location>
        <begin position="162"/>
        <end position="189"/>
    </location>
</feature>
<evidence type="ECO:0000313" key="2">
    <source>
        <dbReference type="EMBL" id="ACI98893.1"/>
    </source>
</evidence>
<organism evidence="2 3">
    <name type="scientific">Rhodospirillum centenum (strain ATCC 51521 / SW)</name>
    <dbReference type="NCBI Taxonomy" id="414684"/>
    <lineage>
        <taxon>Bacteria</taxon>
        <taxon>Pseudomonadati</taxon>
        <taxon>Pseudomonadota</taxon>
        <taxon>Alphaproteobacteria</taxon>
        <taxon>Rhodospirillales</taxon>
        <taxon>Rhodospirillaceae</taxon>
        <taxon>Rhodospirillum</taxon>
    </lineage>
</organism>
<keyword evidence="1" id="KW-0175">Coiled coil</keyword>
<evidence type="ECO:0000313" key="3">
    <source>
        <dbReference type="Proteomes" id="UP000001591"/>
    </source>
</evidence>
<dbReference type="STRING" id="414684.RC1_1489"/>
<gene>
    <name evidence="2" type="ordered locus">RC1_1489</name>
</gene>
<protein>
    <submittedName>
        <fullName evidence="2">Uncharacterized protein</fullName>
    </submittedName>
</protein>
<evidence type="ECO:0000256" key="1">
    <source>
        <dbReference type="SAM" id="Coils"/>
    </source>
</evidence>
<dbReference type="Proteomes" id="UP000001591">
    <property type="component" value="Chromosome"/>
</dbReference>
<sequence length="316" mass="33850">MPDELDIELFRPGTFTAAGGRNLDFSADTLAQIAAGYDPAAYDAPVVVGHPAGDAPAYGWVKGLRIEGGRLKATLHKIDPAFAELVKDGKYRKVSASFYMPDHPNNPKPGALSLRHVGFLGAQPPAVKGLKPVEFAEGDRVDRVAVVEADGFADFAEGGATMAELLAQVRALSNQVNELRARNADFAETERAAKSRENRAFVATLVKEGRFWPGFADGMAAFLDSLDGPGHVIEFAEHGETVTRSGGEFMRDFLRRQPVTIHFGELAAPDAAAVGEHATEDELAERIAGFVESERAAGRTVSYSDALRAVTLSRNA</sequence>
<dbReference type="KEGG" id="rce:RC1_1489"/>